<dbReference type="InterPro" id="IPR013341">
    <property type="entry name" value="Mandelate_racemase_N_dom"/>
</dbReference>
<sequence>MDTSSADEGRILPADRQAPFAFRVKKISAYACLAPTPAVVSSFGARRERGALLVALEDETGHVGWGEIWCGMPAAGALHRLALLREFVAPFLAGQLVRDIPACVRTLATRLAPVEILAGERGPVSQVLAGLDSALWDLRARVAGLPLHALLGTGSPTLRCYASGIAPDASEAVLDRLRSQGHRAFKFKAGFDDARTLPLLADQRRRLMPSERMMIDANCGWTPRSALAAVRELREVELEWIEEPIRPDCADDDWMRLREVAATALAGGENLFSAAEFSRASAWLGVVQPDVAKWGGVSQALRLGREVERRGGLFCPHSFGTHIAAMTSAHVLAAVGGRGYLELDVNDNPLRASASYAGWIARGSITLPDAPGIGVGLDVAGISAHVRDSFSIAAAGVAFT</sequence>
<dbReference type="CDD" id="cd03316">
    <property type="entry name" value="MR_like"/>
    <property type="match status" value="1"/>
</dbReference>
<dbReference type="InterPro" id="IPR013342">
    <property type="entry name" value="Mandelate_racemase_C"/>
</dbReference>
<dbReference type="InterPro" id="IPR029065">
    <property type="entry name" value="Enolase_C-like"/>
</dbReference>
<dbReference type="Pfam" id="PF02746">
    <property type="entry name" value="MR_MLE_N"/>
    <property type="match status" value="1"/>
</dbReference>
<feature type="domain" description="Mandelate racemase/muconate lactonizing enzyme C-terminal" evidence="2">
    <location>
        <begin position="166"/>
        <end position="264"/>
    </location>
</feature>
<dbReference type="PANTHER" id="PTHR48080">
    <property type="entry name" value="D-GALACTONATE DEHYDRATASE-RELATED"/>
    <property type="match status" value="1"/>
</dbReference>
<protein>
    <submittedName>
        <fullName evidence="3">Mandelate racemase/muconate lactonizing enzyme family protein</fullName>
    </submittedName>
</protein>
<evidence type="ECO:0000259" key="2">
    <source>
        <dbReference type="SMART" id="SM00922"/>
    </source>
</evidence>
<keyword evidence="1" id="KW-0456">Lyase</keyword>
<dbReference type="Proteomes" id="UP001501706">
    <property type="component" value="Unassembled WGS sequence"/>
</dbReference>
<dbReference type="SMART" id="SM00922">
    <property type="entry name" value="MR_MLE"/>
    <property type="match status" value="1"/>
</dbReference>
<dbReference type="SUPFAM" id="SSF54826">
    <property type="entry name" value="Enolase N-terminal domain-like"/>
    <property type="match status" value="1"/>
</dbReference>
<organism evidence="3 4">
    <name type="scientific">Pigmentiphaga daeguensis</name>
    <dbReference type="NCBI Taxonomy" id="414049"/>
    <lineage>
        <taxon>Bacteria</taxon>
        <taxon>Pseudomonadati</taxon>
        <taxon>Pseudomonadota</taxon>
        <taxon>Betaproteobacteria</taxon>
        <taxon>Burkholderiales</taxon>
        <taxon>Alcaligenaceae</taxon>
        <taxon>Pigmentiphaga</taxon>
    </lineage>
</organism>
<gene>
    <name evidence="3" type="ORF">GCM10009097_13010</name>
</gene>
<dbReference type="RefSeq" id="WP_343927287.1">
    <property type="nucleotide sequence ID" value="NZ_BAAAEN010000003.1"/>
</dbReference>
<comment type="caution">
    <text evidence="3">The sequence shown here is derived from an EMBL/GenBank/DDBJ whole genome shotgun (WGS) entry which is preliminary data.</text>
</comment>
<dbReference type="InterPro" id="IPR034593">
    <property type="entry name" value="DgoD-like"/>
</dbReference>
<name>A0ABN1BIA6_9BURK</name>
<dbReference type="InterPro" id="IPR036849">
    <property type="entry name" value="Enolase-like_C_sf"/>
</dbReference>
<proteinExistence type="predicted"/>
<accession>A0ABN1BIA6</accession>
<dbReference type="InterPro" id="IPR029017">
    <property type="entry name" value="Enolase-like_N"/>
</dbReference>
<dbReference type="PANTHER" id="PTHR48080:SF2">
    <property type="entry name" value="D-GALACTONATE DEHYDRATASE"/>
    <property type="match status" value="1"/>
</dbReference>
<dbReference type="Pfam" id="PF13378">
    <property type="entry name" value="MR_MLE_C"/>
    <property type="match status" value="1"/>
</dbReference>
<evidence type="ECO:0000313" key="4">
    <source>
        <dbReference type="Proteomes" id="UP001501706"/>
    </source>
</evidence>
<dbReference type="SUPFAM" id="SSF51604">
    <property type="entry name" value="Enolase C-terminal domain-like"/>
    <property type="match status" value="1"/>
</dbReference>
<dbReference type="EMBL" id="BAAAEN010000003">
    <property type="protein sequence ID" value="GAA0498093.1"/>
    <property type="molecule type" value="Genomic_DNA"/>
</dbReference>
<evidence type="ECO:0000256" key="1">
    <source>
        <dbReference type="ARBA" id="ARBA00023239"/>
    </source>
</evidence>
<reference evidence="3 4" key="1">
    <citation type="journal article" date="2019" name="Int. J. Syst. Evol. Microbiol.">
        <title>The Global Catalogue of Microorganisms (GCM) 10K type strain sequencing project: providing services to taxonomists for standard genome sequencing and annotation.</title>
        <authorList>
            <consortium name="The Broad Institute Genomics Platform"/>
            <consortium name="The Broad Institute Genome Sequencing Center for Infectious Disease"/>
            <person name="Wu L."/>
            <person name="Ma J."/>
        </authorList>
    </citation>
    <scope>NUCLEOTIDE SEQUENCE [LARGE SCALE GENOMIC DNA]</scope>
    <source>
        <strain evidence="3 4">JCM 14330</strain>
    </source>
</reference>
<dbReference type="SFLD" id="SFLDS00001">
    <property type="entry name" value="Enolase"/>
    <property type="match status" value="1"/>
</dbReference>
<keyword evidence="4" id="KW-1185">Reference proteome</keyword>
<dbReference type="Gene3D" id="3.20.20.120">
    <property type="entry name" value="Enolase-like C-terminal domain"/>
    <property type="match status" value="1"/>
</dbReference>
<dbReference type="Gene3D" id="3.30.390.10">
    <property type="entry name" value="Enolase-like, N-terminal domain"/>
    <property type="match status" value="1"/>
</dbReference>
<evidence type="ECO:0000313" key="3">
    <source>
        <dbReference type="EMBL" id="GAA0498093.1"/>
    </source>
</evidence>